<dbReference type="GO" id="GO:0006952">
    <property type="term" value="P:defense response"/>
    <property type="evidence" value="ECO:0007669"/>
    <property type="project" value="UniProtKB-KW"/>
</dbReference>
<dbReference type="SUPFAM" id="SSF52540">
    <property type="entry name" value="P-loop containing nucleoside triphosphate hydrolases"/>
    <property type="match status" value="1"/>
</dbReference>
<evidence type="ECO:0000313" key="9">
    <source>
        <dbReference type="Proteomes" id="UP000623129"/>
    </source>
</evidence>
<dbReference type="CDD" id="cd14798">
    <property type="entry name" value="RX-CC_like"/>
    <property type="match status" value="1"/>
</dbReference>
<accession>A0A833RNR0</accession>
<feature type="domain" description="NB-ARC" evidence="6">
    <location>
        <begin position="162"/>
        <end position="202"/>
    </location>
</feature>
<evidence type="ECO:0000256" key="3">
    <source>
        <dbReference type="ARBA" id="ARBA00022737"/>
    </source>
</evidence>
<feature type="domain" description="Disease resistance N-terminal" evidence="7">
    <location>
        <begin position="5"/>
        <end position="94"/>
    </location>
</feature>
<dbReference type="EMBL" id="SWLB01000005">
    <property type="protein sequence ID" value="KAF3338588.1"/>
    <property type="molecule type" value="Genomic_DNA"/>
</dbReference>
<keyword evidence="5" id="KW-0611">Plant defense</keyword>
<keyword evidence="4" id="KW-0547">Nucleotide-binding</keyword>
<organism evidence="8 9">
    <name type="scientific">Carex littledalei</name>
    <dbReference type="NCBI Taxonomy" id="544730"/>
    <lineage>
        <taxon>Eukaryota</taxon>
        <taxon>Viridiplantae</taxon>
        <taxon>Streptophyta</taxon>
        <taxon>Embryophyta</taxon>
        <taxon>Tracheophyta</taxon>
        <taxon>Spermatophyta</taxon>
        <taxon>Magnoliopsida</taxon>
        <taxon>Liliopsida</taxon>
        <taxon>Poales</taxon>
        <taxon>Cyperaceae</taxon>
        <taxon>Cyperoideae</taxon>
        <taxon>Cariceae</taxon>
        <taxon>Carex</taxon>
        <taxon>Carex subgen. Euthyceras</taxon>
    </lineage>
</organism>
<keyword evidence="3" id="KW-0677">Repeat</keyword>
<proteinExistence type="inferred from homology"/>
<dbReference type="PANTHER" id="PTHR19338:SF73">
    <property type="entry name" value="DISEASE RESISTANCE PROTEIN RGA2-LIKE"/>
    <property type="match status" value="1"/>
</dbReference>
<dbReference type="OrthoDB" id="694921at2759"/>
<reference evidence="8" key="1">
    <citation type="submission" date="2020-01" db="EMBL/GenBank/DDBJ databases">
        <title>Genome sequence of Kobresia littledalei, the first chromosome-level genome in the family Cyperaceae.</title>
        <authorList>
            <person name="Qu G."/>
        </authorList>
    </citation>
    <scope>NUCLEOTIDE SEQUENCE</scope>
    <source>
        <strain evidence="8">C.B.Clarke</strain>
        <tissue evidence="8">Leaf</tissue>
    </source>
</reference>
<dbReference type="PANTHER" id="PTHR19338">
    <property type="entry name" value="TRANSLOCASE OF INNER MITOCHONDRIAL MEMBRANE 13 HOMOLOG"/>
    <property type="match status" value="1"/>
</dbReference>
<name>A0A833RNR0_9POAL</name>
<dbReference type="Proteomes" id="UP000623129">
    <property type="component" value="Unassembled WGS sequence"/>
</dbReference>
<comment type="similarity">
    <text evidence="1">Belongs to the disease resistance NB-LRR family.</text>
</comment>
<evidence type="ECO:0000256" key="4">
    <source>
        <dbReference type="ARBA" id="ARBA00022741"/>
    </source>
</evidence>
<dbReference type="InterPro" id="IPR002182">
    <property type="entry name" value="NB-ARC"/>
</dbReference>
<dbReference type="InterPro" id="IPR038005">
    <property type="entry name" value="RX-like_CC"/>
</dbReference>
<gene>
    <name evidence="8" type="ORF">FCM35_KLT17425</name>
</gene>
<dbReference type="AlphaFoldDB" id="A0A833RNR0"/>
<dbReference type="GO" id="GO:0043531">
    <property type="term" value="F:ADP binding"/>
    <property type="evidence" value="ECO:0007669"/>
    <property type="project" value="InterPro"/>
</dbReference>
<evidence type="ECO:0000256" key="2">
    <source>
        <dbReference type="ARBA" id="ARBA00022614"/>
    </source>
</evidence>
<keyword evidence="2" id="KW-0433">Leucine-rich repeat</keyword>
<evidence type="ECO:0000259" key="6">
    <source>
        <dbReference type="Pfam" id="PF00931"/>
    </source>
</evidence>
<sequence length="229" mass="25890">MSEAAVSYVLGKLTDALDILQKKALDLQGVSGQIEQMKLELGLIKGFLRDAGFKRKGNEFVKEWVNQVRDMAYRIEDVIDTFLVEIEENRPKSSAWLKKTYKKLSLGDELEEITQQLNLIYRRGTDMGIKDLGAGSEENGQLPLRPTKSSDVDDSQVVGIEADKCEIIKQLFNRKISRRTVLSIVGTGGLGKTTLAQKVYKRCMCSLLNPCFYIKWVNYRGTIYNKIIA</sequence>
<dbReference type="Pfam" id="PF00931">
    <property type="entry name" value="NB-ARC"/>
    <property type="match status" value="1"/>
</dbReference>
<comment type="caution">
    <text evidence="8">The sequence shown here is derived from an EMBL/GenBank/DDBJ whole genome shotgun (WGS) entry which is preliminary data.</text>
</comment>
<dbReference type="InterPro" id="IPR027417">
    <property type="entry name" value="P-loop_NTPase"/>
</dbReference>
<protein>
    <submittedName>
        <fullName evidence="8">Putative disease resistance protein</fullName>
    </submittedName>
</protein>
<evidence type="ECO:0000256" key="5">
    <source>
        <dbReference type="ARBA" id="ARBA00022821"/>
    </source>
</evidence>
<evidence type="ECO:0000256" key="1">
    <source>
        <dbReference type="ARBA" id="ARBA00008894"/>
    </source>
</evidence>
<keyword evidence="9" id="KW-1185">Reference proteome</keyword>
<evidence type="ECO:0000313" key="8">
    <source>
        <dbReference type="EMBL" id="KAF3338588.1"/>
    </source>
</evidence>
<evidence type="ECO:0000259" key="7">
    <source>
        <dbReference type="Pfam" id="PF18052"/>
    </source>
</evidence>
<dbReference type="Gene3D" id="3.40.50.300">
    <property type="entry name" value="P-loop containing nucleotide triphosphate hydrolases"/>
    <property type="match status" value="1"/>
</dbReference>
<dbReference type="Pfam" id="PF18052">
    <property type="entry name" value="Rx_N"/>
    <property type="match status" value="1"/>
</dbReference>
<dbReference type="Gene3D" id="1.20.5.4130">
    <property type="match status" value="1"/>
</dbReference>
<dbReference type="InterPro" id="IPR041118">
    <property type="entry name" value="Rx_N"/>
</dbReference>